<evidence type="ECO:0000256" key="6">
    <source>
        <dbReference type="RuleBase" id="RU004478"/>
    </source>
</evidence>
<dbReference type="CDD" id="cd00446">
    <property type="entry name" value="GrpE"/>
    <property type="match status" value="1"/>
</dbReference>
<evidence type="ECO:0000256" key="3">
    <source>
        <dbReference type="ARBA" id="ARBA00023186"/>
    </source>
</evidence>
<keyword evidence="2 4" id="KW-0346">Stress response</keyword>
<dbReference type="Gene3D" id="2.30.22.10">
    <property type="entry name" value="Head domain of nucleotide exchange factor GrpE"/>
    <property type="match status" value="1"/>
</dbReference>
<name>A0ABZ0UP76_9RICK</name>
<dbReference type="SUPFAM" id="SSF51064">
    <property type="entry name" value="Head domain of nucleotide exchange factor GrpE"/>
    <property type="match status" value="1"/>
</dbReference>
<proteinExistence type="inferred from homology"/>
<protein>
    <recommendedName>
        <fullName evidence="4 5">Protein GrpE</fullName>
    </recommendedName>
    <alternativeName>
        <fullName evidence="4">HSP-70 cofactor</fullName>
    </alternativeName>
</protein>
<evidence type="ECO:0000256" key="1">
    <source>
        <dbReference type="ARBA" id="ARBA00009054"/>
    </source>
</evidence>
<evidence type="ECO:0000256" key="5">
    <source>
        <dbReference type="RuleBase" id="RU000639"/>
    </source>
</evidence>
<gene>
    <name evidence="4" type="primary">grpE</name>
    <name evidence="8" type="ORF">Fokcrypt_00454</name>
</gene>
<dbReference type="PANTHER" id="PTHR21237">
    <property type="entry name" value="GRPE PROTEIN"/>
    <property type="match status" value="1"/>
</dbReference>
<keyword evidence="3 4" id="KW-0143">Chaperone</keyword>
<comment type="similarity">
    <text evidence="1 4 6">Belongs to the GrpE family.</text>
</comment>
<dbReference type="InterPro" id="IPR000740">
    <property type="entry name" value="GrpE"/>
</dbReference>
<dbReference type="PROSITE" id="PS01071">
    <property type="entry name" value="GRPE"/>
    <property type="match status" value="1"/>
</dbReference>
<comment type="subcellular location">
    <subcellularLocation>
        <location evidence="4">Cytoplasm</location>
    </subcellularLocation>
</comment>
<comment type="function">
    <text evidence="4 5">Participates actively in the response to hyperosmotic and heat shock by preventing the aggregation of stress-denatured proteins, in association with DnaK and GrpE. It is the nucleotide exchange factor for DnaK and may function as a thermosensor. Unfolded proteins bind initially to DnaJ; upon interaction with the DnaJ-bound protein, DnaK hydrolyzes its bound ATP, resulting in the formation of a stable complex. GrpE releases ADP from DnaK; ATP binding to DnaK triggers the release of the substrate protein, thus completing the reaction cycle. Several rounds of ATP-dependent interactions between DnaJ, DnaK and GrpE are required for fully efficient folding.</text>
</comment>
<dbReference type="PRINTS" id="PR00773">
    <property type="entry name" value="GRPEPROTEIN"/>
</dbReference>
<dbReference type="PANTHER" id="PTHR21237:SF23">
    <property type="entry name" value="GRPE PROTEIN HOMOLOG, MITOCHONDRIAL"/>
    <property type="match status" value="1"/>
</dbReference>
<evidence type="ECO:0000256" key="7">
    <source>
        <dbReference type="SAM" id="Coils"/>
    </source>
</evidence>
<keyword evidence="9" id="KW-1185">Reference proteome</keyword>
<sequence>MGNVKDIEKVMNYAYISNCVYCNGKDMFEKEKELQSETTQESDDVVSSSEDKVVAENKVQEELDALKTQLDVLVEKNNVLEEQVNSLKEGLASALTETENLRKRHKIELEKAGNDFMSKFIGDMTEVFENFYRAREHADGGEDTIRLVADGIKMNIKIFEDVLKKYNIERIFPQKGEMYDYHKHQAISTLGDDAYPANSILEVMRAGYICKDLLIKPALVSVSKKEVDV</sequence>
<dbReference type="InterPro" id="IPR013805">
    <property type="entry name" value="GrpE_CC"/>
</dbReference>
<reference evidence="8" key="1">
    <citation type="submission" date="2022-10" db="EMBL/GenBank/DDBJ databases">
        <title>Host association and intracellularity evolved multiple times independently in the Rickettsiales.</title>
        <authorList>
            <person name="Castelli M."/>
            <person name="Nardi T."/>
            <person name="Gammuto L."/>
            <person name="Bellinzona G."/>
            <person name="Sabaneyeva E."/>
            <person name="Potekhin A."/>
            <person name="Serra V."/>
            <person name="Petroni G."/>
            <person name="Sassera D."/>
        </authorList>
    </citation>
    <scope>NUCLEOTIDE SEQUENCE [LARGE SCALE GENOMIC DNA]</scope>
    <source>
        <strain evidence="8">US_Bl 11III1</strain>
    </source>
</reference>
<organism evidence="8 9">
    <name type="scientific">Candidatus Fokinia crypta</name>
    <dbReference type="NCBI Taxonomy" id="1920990"/>
    <lineage>
        <taxon>Bacteria</taxon>
        <taxon>Pseudomonadati</taxon>
        <taxon>Pseudomonadota</taxon>
        <taxon>Alphaproteobacteria</taxon>
        <taxon>Rickettsiales</taxon>
        <taxon>Candidatus Midichloriaceae</taxon>
        <taxon>Candidatus Fokinia</taxon>
    </lineage>
</organism>
<evidence type="ECO:0000313" key="9">
    <source>
        <dbReference type="Proteomes" id="UP001325140"/>
    </source>
</evidence>
<dbReference type="HAMAP" id="MF_01151">
    <property type="entry name" value="GrpE"/>
    <property type="match status" value="1"/>
</dbReference>
<dbReference type="Pfam" id="PF01025">
    <property type="entry name" value="GrpE"/>
    <property type="match status" value="1"/>
</dbReference>
<dbReference type="Gene3D" id="3.90.20.20">
    <property type="match status" value="1"/>
</dbReference>
<dbReference type="SUPFAM" id="SSF58014">
    <property type="entry name" value="Coiled-coil domain of nucleotide exchange factor GrpE"/>
    <property type="match status" value="1"/>
</dbReference>
<comment type="subunit">
    <text evidence="4">Homodimer.</text>
</comment>
<accession>A0ABZ0UP76</accession>
<keyword evidence="4" id="KW-0963">Cytoplasm</keyword>
<keyword evidence="7" id="KW-0175">Coiled coil</keyword>
<evidence type="ECO:0000256" key="2">
    <source>
        <dbReference type="ARBA" id="ARBA00023016"/>
    </source>
</evidence>
<dbReference type="Proteomes" id="UP001325140">
    <property type="component" value="Chromosome"/>
</dbReference>
<evidence type="ECO:0000256" key="4">
    <source>
        <dbReference type="HAMAP-Rule" id="MF_01151"/>
    </source>
</evidence>
<feature type="coiled-coil region" evidence="7">
    <location>
        <begin position="56"/>
        <end position="115"/>
    </location>
</feature>
<dbReference type="EMBL" id="CP110343">
    <property type="protein sequence ID" value="WPX97930.1"/>
    <property type="molecule type" value="Genomic_DNA"/>
</dbReference>
<evidence type="ECO:0000313" key="8">
    <source>
        <dbReference type="EMBL" id="WPX97930.1"/>
    </source>
</evidence>
<dbReference type="InterPro" id="IPR009012">
    <property type="entry name" value="GrpE_head"/>
</dbReference>